<accession>A0A914UNV5</accession>
<dbReference type="InterPro" id="IPR036397">
    <property type="entry name" value="RNaseH_sf"/>
</dbReference>
<dbReference type="SUPFAM" id="SSF53098">
    <property type="entry name" value="Ribonuclease H-like"/>
    <property type="match status" value="1"/>
</dbReference>
<dbReference type="WBParaSite" id="PSAMB.scaffold11235size3500.g34006.t1">
    <property type="protein sequence ID" value="PSAMB.scaffold11235size3500.g34006.t1"/>
    <property type="gene ID" value="PSAMB.scaffold11235size3500.g34006"/>
</dbReference>
<feature type="domain" description="Integrase zinc-binding" evidence="1">
    <location>
        <begin position="104"/>
        <end position="158"/>
    </location>
</feature>
<dbReference type="AlphaFoldDB" id="A0A914UNV5"/>
<proteinExistence type="predicted"/>
<name>A0A914UNV5_9BILA</name>
<sequence>MTTTMKKAAVGTPDFEYGGYTIEEYERIFAYKKEGTMPSFEEVEESKRKGKRSTFRHKCADFAISADGTSLMYYKMNKYDTKKKADDGSGTTAEVKKLRVVVRKGEVERIVRTVHEEIGHLMQKNTYKQVKDRFYWETVQEDVRAFVASCVKCQKNRPFKDQPAVLCPVPPPSNALSQWGMDLIKLPETEDGYNYLIVAINHLMKWPEAHPLKSKTAADVLVVCLGATSALERPAALHYSSMT</sequence>
<dbReference type="Gene3D" id="1.10.340.70">
    <property type="match status" value="1"/>
</dbReference>
<dbReference type="GO" id="GO:0003676">
    <property type="term" value="F:nucleic acid binding"/>
    <property type="evidence" value="ECO:0007669"/>
    <property type="project" value="InterPro"/>
</dbReference>
<evidence type="ECO:0000313" key="2">
    <source>
        <dbReference type="Proteomes" id="UP000887566"/>
    </source>
</evidence>
<dbReference type="FunFam" id="1.10.340.70:FF:000001">
    <property type="entry name" value="Retrovirus-related Pol polyprotein from transposon gypsy-like Protein"/>
    <property type="match status" value="1"/>
</dbReference>
<dbReference type="Pfam" id="PF17921">
    <property type="entry name" value="Integrase_H2C2"/>
    <property type="match status" value="1"/>
</dbReference>
<organism evidence="2 3">
    <name type="scientific">Plectus sambesii</name>
    <dbReference type="NCBI Taxonomy" id="2011161"/>
    <lineage>
        <taxon>Eukaryota</taxon>
        <taxon>Metazoa</taxon>
        <taxon>Ecdysozoa</taxon>
        <taxon>Nematoda</taxon>
        <taxon>Chromadorea</taxon>
        <taxon>Plectida</taxon>
        <taxon>Plectina</taxon>
        <taxon>Plectoidea</taxon>
        <taxon>Plectidae</taxon>
        <taxon>Plectus</taxon>
    </lineage>
</organism>
<protein>
    <submittedName>
        <fullName evidence="3">Integrase zinc-binding domain-containing protein</fullName>
    </submittedName>
</protein>
<dbReference type="InterPro" id="IPR041588">
    <property type="entry name" value="Integrase_H2C2"/>
</dbReference>
<evidence type="ECO:0000259" key="1">
    <source>
        <dbReference type="Pfam" id="PF17921"/>
    </source>
</evidence>
<evidence type="ECO:0000313" key="3">
    <source>
        <dbReference type="WBParaSite" id="PSAMB.scaffold11235size3500.g34006.t1"/>
    </source>
</evidence>
<dbReference type="InterPro" id="IPR012337">
    <property type="entry name" value="RNaseH-like_sf"/>
</dbReference>
<dbReference type="Gene3D" id="3.30.420.10">
    <property type="entry name" value="Ribonuclease H-like superfamily/Ribonuclease H"/>
    <property type="match status" value="1"/>
</dbReference>
<keyword evidence="2" id="KW-1185">Reference proteome</keyword>
<dbReference type="InterPro" id="IPR052160">
    <property type="entry name" value="Gypsy_RT_Integrase-like"/>
</dbReference>
<dbReference type="PANTHER" id="PTHR47266">
    <property type="entry name" value="ENDONUCLEASE-RELATED"/>
    <property type="match status" value="1"/>
</dbReference>
<dbReference type="Proteomes" id="UP000887566">
    <property type="component" value="Unplaced"/>
</dbReference>
<reference evidence="3" key="1">
    <citation type="submission" date="2022-11" db="UniProtKB">
        <authorList>
            <consortium name="WormBaseParasite"/>
        </authorList>
    </citation>
    <scope>IDENTIFICATION</scope>
</reference>